<gene>
    <name evidence="8" type="ORF">XA68_14892</name>
</gene>
<dbReference type="STRING" id="268505.A0A2A9P959"/>
<feature type="domain" description="Trs120/TRAPPC9 third Ig-like" evidence="7">
    <location>
        <begin position="1080"/>
        <end position="1239"/>
    </location>
</feature>
<feature type="domain" description="Trs120/TRAPPC9 TPR region" evidence="5">
    <location>
        <begin position="436"/>
        <end position="737"/>
    </location>
</feature>
<feature type="domain" description="Trs120/TRAPPC9 first Ig-like" evidence="6">
    <location>
        <begin position="751"/>
        <end position="914"/>
    </location>
</feature>
<dbReference type="InterPro" id="IPR013935">
    <property type="entry name" value="Trs120_TRAPPC9"/>
</dbReference>
<keyword evidence="9" id="KW-1185">Reference proteome</keyword>
<dbReference type="InterPro" id="IPR058564">
    <property type="entry name" value="TPR_TRAPPC9_Trs120"/>
</dbReference>
<dbReference type="GO" id="GO:0005802">
    <property type="term" value="C:trans-Golgi network"/>
    <property type="evidence" value="ECO:0007669"/>
    <property type="project" value="TreeGrafter"/>
</dbReference>
<dbReference type="Proteomes" id="UP000037136">
    <property type="component" value="Unassembled WGS sequence"/>
</dbReference>
<dbReference type="InterPro" id="IPR058567">
    <property type="entry name" value="Ig_TRAPPC9_Trs120_3rd"/>
</dbReference>
<dbReference type="OrthoDB" id="27962at2759"/>
<evidence type="ECO:0000313" key="8">
    <source>
        <dbReference type="EMBL" id="PFH57541.1"/>
    </source>
</evidence>
<protein>
    <recommendedName>
        <fullName evidence="10">Hypercellular protein HypA</fullName>
    </recommendedName>
</protein>
<organism evidence="8 9">
    <name type="scientific">Ophiocordyceps unilateralis</name>
    <name type="common">Zombie-ant fungus</name>
    <name type="synonym">Torrubia unilateralis</name>
    <dbReference type="NCBI Taxonomy" id="268505"/>
    <lineage>
        <taxon>Eukaryota</taxon>
        <taxon>Fungi</taxon>
        <taxon>Dikarya</taxon>
        <taxon>Ascomycota</taxon>
        <taxon>Pezizomycotina</taxon>
        <taxon>Sordariomycetes</taxon>
        <taxon>Hypocreomycetidae</taxon>
        <taxon>Hypocreales</taxon>
        <taxon>Ophiocordycipitaceae</taxon>
        <taxon>Ophiocordyceps</taxon>
    </lineage>
</organism>
<dbReference type="Pfam" id="PF26251">
    <property type="entry name" value="TPR_TRAPPC9-Trs120"/>
    <property type="match status" value="1"/>
</dbReference>
<dbReference type="InterPro" id="IPR058565">
    <property type="entry name" value="Ig_TRAPPC9_Trs120_1st"/>
</dbReference>
<feature type="domain" description="Trs120/TRAPPC9 N-terminal" evidence="4">
    <location>
        <begin position="6"/>
        <end position="401"/>
    </location>
</feature>
<reference evidence="8 9" key="2">
    <citation type="journal article" date="2017" name="Sci. Rep.">
        <title>Ant-infecting Ophiocordyceps genomes reveal a high diversity of potential behavioral manipulation genes and a possible major role for enterotoxins.</title>
        <authorList>
            <person name="de Bekker C."/>
            <person name="Ohm R.A."/>
            <person name="Evans H.C."/>
            <person name="Brachmann A."/>
            <person name="Hughes D.P."/>
        </authorList>
    </citation>
    <scope>NUCLEOTIDE SEQUENCE [LARGE SCALE GENOMIC DNA]</scope>
    <source>
        <strain evidence="8 9">SC16a</strain>
    </source>
</reference>
<evidence type="ECO:0000313" key="9">
    <source>
        <dbReference type="Proteomes" id="UP000037136"/>
    </source>
</evidence>
<keyword evidence="2" id="KW-0333">Golgi apparatus</keyword>
<feature type="region of interest" description="Disordered" evidence="3">
    <location>
        <begin position="1259"/>
        <end position="1311"/>
    </location>
</feature>
<feature type="compositionally biased region" description="Low complexity" evidence="3">
    <location>
        <begin position="257"/>
        <end position="291"/>
    </location>
</feature>
<sequence length="1311" mass="144109">MSLDPLLPIAPARVRVLLLPLGRLKAAKFADFVQRLQTEHVIYLRDISADGRPNRNMFSPLAFPNGAIFYHIVTHMPPPSHLALSPFDLYREPLVVIALADGEELQHVASFSCRPAAAASVVESNVRALHQELEHLRDIYPKALVHRAVLFDYVSNETPLPDGMVSVPPHQDCKRTTLKTVMCDVSSLLLAEMTTLAKSFEGMAAIESPGQVAASRQMAAGEGPLGNGVSRRNSHFSVPHYDSRPVSATGVDGARQARMSMPPMASRPPISTSSSLPTRPTTPTKSSLPSIPMSPEDGQLDASPEPKRDSSHDRVSVQGFGVGSPNDRWRLRGKSRTSVVVGSLYLQAGRWSDSLKELCDAASTARALNDHVWHGKALELILINLLLLAWSGISFQVPLVCLPPQEQRSPNPPSLKGDKESDATDSMAQPLHIRQLQALLPELLDRIAGMYSKVSSESLPPLPQSEAIIRLSRILLAMHVCGGKLDARALDMIARGTPHSQRLTTSPRLGLVPTRQHIVSFLFKAFPSSATELLTTTDRASVLCGMASVLGSLGYYRKRAMVIRELVSVLIGGLVEARTRGAADAGVHPAAGLVSLTSGHDGTSGAVALDLGEGDMEYGLEALLEHLCSSYGIVGFDNKDDDSDEAVVTRILDQSWARFFGLTGVKLNILRACINFSEALPDFHGVLKFSSDLLRTGGSGVAPGTRREDATPLIHRDEQVRLATNVSRTATLVQRLGMGHLTAEYWDDFLVRSITLEPLSETRTPVPHARNDLPGASAERSSQGVNPFIYNPFLKEADEVAEQHLVAGETATFRVMLQNTYDIEVEIESVRLCSEGVDFESSSERLTLGAYRTQLVRIRGRPREAGSIRLTGAIVKVCGCRERRFPIFPKAWTPPAQEKIKVRGTAALEAVTPTEPAPEAKTVSFNVIAAQPLVVVQSTTLPQSAVMILEGERQRFSVTMRNVTAVPVDLMLFSFKDATQAPLQEAISRRDATPAELYEYELILSKRQALRLVRNDQDRSIEAQGEATFEFEILGKPGLTTATIQLDYTFLGAPRDEVKDRFFTRRVSLDLTATVNASVELTRVDALSVEGEVPAPVWERLGCRVPDRADEYCLLCMDLRNAWPSLMVVRLEGEDGLAVEEHVLPGKSSRFVLPVKSIYMEGTHEAIPSLNPSRGRQFVISASKISPDMERANREAFWYRERLLEHVRATWRTMSVPRRDGVVELRNMRLTPRMIEAMRVDEGDGIRRRLFNADGAHYEPYTDDHLSSRPAAAGSMPPTDQRRARSHSQVCLERNAAAAPPRARGPRLDEF</sequence>
<comment type="subcellular location">
    <subcellularLocation>
        <location evidence="1">Golgi apparatus</location>
    </subcellularLocation>
</comment>
<dbReference type="Pfam" id="PF26254">
    <property type="entry name" value="Ig_TRAPPC9-Trs120_1st"/>
    <property type="match status" value="1"/>
</dbReference>
<evidence type="ECO:0000259" key="7">
    <source>
        <dbReference type="Pfam" id="PF26282"/>
    </source>
</evidence>
<evidence type="ECO:0000259" key="4">
    <source>
        <dbReference type="Pfam" id="PF08626"/>
    </source>
</evidence>
<evidence type="ECO:0000256" key="1">
    <source>
        <dbReference type="ARBA" id="ARBA00004555"/>
    </source>
</evidence>
<name>A0A2A9P959_OPHUN</name>
<dbReference type="Pfam" id="PF26280">
    <property type="entry name" value="Ig_TRAPPC9-Trs120_2nd"/>
    <property type="match status" value="1"/>
</dbReference>
<dbReference type="InterPro" id="IPR058563">
    <property type="entry name" value="Trs120_TRAPPC9_N"/>
</dbReference>
<evidence type="ECO:0000259" key="5">
    <source>
        <dbReference type="Pfam" id="PF26251"/>
    </source>
</evidence>
<evidence type="ECO:0008006" key="10">
    <source>
        <dbReference type="Google" id="ProtNLM"/>
    </source>
</evidence>
<feature type="region of interest" description="Disordered" evidence="3">
    <location>
        <begin position="406"/>
        <end position="426"/>
    </location>
</feature>
<feature type="region of interest" description="Disordered" evidence="3">
    <location>
        <begin position="223"/>
        <end position="328"/>
    </location>
</feature>
<dbReference type="EMBL" id="LAZP02000396">
    <property type="protein sequence ID" value="PFH57541.1"/>
    <property type="molecule type" value="Genomic_DNA"/>
</dbReference>
<reference evidence="8 9" key="1">
    <citation type="journal article" date="2015" name="BMC Genomics">
        <title>Gene expression during zombie ant biting behavior reflects the complexity underlying fungal parasitic behavioral manipulation.</title>
        <authorList>
            <person name="de Bekker C."/>
            <person name="Ohm R.A."/>
            <person name="Loreto R.G."/>
            <person name="Sebastian A."/>
            <person name="Albert I."/>
            <person name="Merrow M."/>
            <person name="Brachmann A."/>
            <person name="Hughes D.P."/>
        </authorList>
    </citation>
    <scope>NUCLEOTIDE SEQUENCE [LARGE SCALE GENOMIC DNA]</scope>
    <source>
        <strain evidence="8 9">SC16a</strain>
    </source>
</reference>
<dbReference type="Pfam" id="PF08626">
    <property type="entry name" value="TRAPPC9-Trs120"/>
    <property type="match status" value="1"/>
</dbReference>
<dbReference type="PANTHER" id="PTHR21512">
    <property type="entry name" value="TRAFFICKING PROTEIN PARTICLE COMPLEX SUBUNIT 9"/>
    <property type="match status" value="1"/>
</dbReference>
<comment type="caution">
    <text evidence="8">The sequence shown here is derived from an EMBL/GenBank/DDBJ whole genome shotgun (WGS) entry which is preliminary data.</text>
</comment>
<proteinExistence type="predicted"/>
<evidence type="ECO:0000256" key="2">
    <source>
        <dbReference type="ARBA" id="ARBA00023034"/>
    </source>
</evidence>
<accession>A0A2A9P959</accession>
<evidence type="ECO:0000259" key="6">
    <source>
        <dbReference type="Pfam" id="PF26254"/>
    </source>
</evidence>
<evidence type="ECO:0000256" key="3">
    <source>
        <dbReference type="SAM" id="MobiDB-lite"/>
    </source>
</evidence>
<dbReference type="Pfam" id="PF26282">
    <property type="entry name" value="Ig_TRAPPC9-Trs120_3rd"/>
    <property type="match status" value="1"/>
</dbReference>
<feature type="compositionally biased region" description="Basic and acidic residues" evidence="3">
    <location>
        <begin position="304"/>
        <end position="315"/>
    </location>
</feature>
<dbReference type="PANTHER" id="PTHR21512:SF5">
    <property type="entry name" value="TRAFFICKING PROTEIN PARTICLE COMPLEX SUBUNIT 9"/>
    <property type="match status" value="1"/>
</dbReference>